<dbReference type="Proteomes" id="UP000003688">
    <property type="component" value="Unassembled WGS sequence"/>
</dbReference>
<organism evidence="3 4">
    <name type="scientific">Pedosphaera parvula (strain Ellin514)</name>
    <dbReference type="NCBI Taxonomy" id="320771"/>
    <lineage>
        <taxon>Bacteria</taxon>
        <taxon>Pseudomonadati</taxon>
        <taxon>Verrucomicrobiota</taxon>
        <taxon>Pedosphaerae</taxon>
        <taxon>Pedosphaerales</taxon>
        <taxon>Pedosphaeraceae</taxon>
        <taxon>Pedosphaera</taxon>
    </lineage>
</organism>
<evidence type="ECO:0000256" key="1">
    <source>
        <dbReference type="SAM" id="Phobius"/>
    </source>
</evidence>
<feature type="domain" description="YcxB-like C-terminal" evidence="2">
    <location>
        <begin position="114"/>
        <end position="174"/>
    </location>
</feature>
<dbReference type="STRING" id="320771.Cflav_PD3938"/>
<feature type="transmembrane region" description="Helical" evidence="1">
    <location>
        <begin position="32"/>
        <end position="54"/>
    </location>
</feature>
<keyword evidence="1" id="KW-1133">Transmembrane helix</keyword>
<dbReference type="InterPro" id="IPR025588">
    <property type="entry name" value="YcxB-like_C"/>
</dbReference>
<keyword evidence="1" id="KW-0812">Transmembrane</keyword>
<evidence type="ECO:0000313" key="4">
    <source>
        <dbReference type="Proteomes" id="UP000003688"/>
    </source>
</evidence>
<gene>
    <name evidence="3" type="ORF">Cflav_PD3938</name>
</gene>
<evidence type="ECO:0000313" key="3">
    <source>
        <dbReference type="EMBL" id="EEF61221.1"/>
    </source>
</evidence>
<dbReference type="AlphaFoldDB" id="B9XG59"/>
<keyword evidence="4" id="KW-1185">Reference proteome</keyword>
<accession>B9XG59</accession>
<dbReference type="Pfam" id="PF14317">
    <property type="entry name" value="YcxB"/>
    <property type="match status" value="1"/>
</dbReference>
<feature type="transmembrane region" description="Helical" evidence="1">
    <location>
        <begin position="74"/>
        <end position="99"/>
    </location>
</feature>
<reference evidence="3 4" key="1">
    <citation type="journal article" date="2011" name="J. Bacteriol.">
        <title>Genome sequence of 'Pedosphaera parvula' Ellin514, an aerobic Verrucomicrobial isolate from pasture soil.</title>
        <authorList>
            <person name="Kant R."/>
            <person name="van Passel M.W."/>
            <person name="Sangwan P."/>
            <person name="Palva A."/>
            <person name="Lucas S."/>
            <person name="Copeland A."/>
            <person name="Lapidus A."/>
            <person name="Glavina Del Rio T."/>
            <person name="Dalin E."/>
            <person name="Tice H."/>
            <person name="Bruce D."/>
            <person name="Goodwin L."/>
            <person name="Pitluck S."/>
            <person name="Chertkov O."/>
            <person name="Larimer F.W."/>
            <person name="Land M.L."/>
            <person name="Hauser L."/>
            <person name="Brettin T.S."/>
            <person name="Detter J.C."/>
            <person name="Han S."/>
            <person name="de Vos W.M."/>
            <person name="Janssen P.H."/>
            <person name="Smidt H."/>
        </authorList>
    </citation>
    <scope>NUCLEOTIDE SEQUENCE [LARGE SCALE GENOMIC DNA]</scope>
    <source>
        <strain evidence="3 4">Ellin514</strain>
    </source>
</reference>
<comment type="caution">
    <text evidence="3">The sequence shown here is derived from an EMBL/GenBank/DDBJ whole genome shotgun (WGS) entry which is preliminary data.</text>
</comment>
<protein>
    <recommendedName>
        <fullName evidence="2">YcxB-like C-terminal domain-containing protein</fullName>
    </recommendedName>
</protein>
<dbReference type="RefSeq" id="WP_007414805.1">
    <property type="nucleotide sequence ID" value="NZ_ABOX02000011.1"/>
</dbReference>
<evidence type="ECO:0000259" key="2">
    <source>
        <dbReference type="Pfam" id="PF14317"/>
    </source>
</evidence>
<name>B9XG59_PEDPL</name>
<keyword evidence="1" id="KW-0472">Membrane</keyword>
<sequence length="182" mass="21587">MTPPPIPPIINASQRMSLKYSLTRWDILRWHIYVLLSNRILMALFLVTSLFLVWSDLRRPELAARTVGFKIFYVIFFTLIMFCIIGSITMVMLACVVMFKKFRGSLCDHELEIKDEGLVERTDVNETLHRWSGFHKIVRTGRYLYIYVTDNNVRIVPRRYFSSEQQERAFRETLESHMRSAK</sequence>
<dbReference type="OrthoDB" id="200352at2"/>
<dbReference type="EMBL" id="ABOX02000011">
    <property type="protein sequence ID" value="EEF61221.1"/>
    <property type="molecule type" value="Genomic_DNA"/>
</dbReference>
<proteinExistence type="predicted"/>